<dbReference type="Pfam" id="PF19305">
    <property type="entry name" value="MmgE_PrpD_C"/>
    <property type="match status" value="1"/>
</dbReference>
<evidence type="ECO:0000259" key="2">
    <source>
        <dbReference type="Pfam" id="PF03972"/>
    </source>
</evidence>
<evidence type="ECO:0000313" key="4">
    <source>
        <dbReference type="EMBL" id="KNG93044.1"/>
    </source>
</evidence>
<dbReference type="InterPro" id="IPR045337">
    <property type="entry name" value="MmgE_PrpD_C"/>
</dbReference>
<reference evidence="4 5" key="1">
    <citation type="journal article" date="2015" name="Int. J. Syst. Evol. Microbiol.">
        <title>Aestuariivita atlantica sp. nov., isolated from deep sea sediment of the Atlantic Ocean.</title>
        <authorList>
            <person name="Li G."/>
            <person name="Lai Q."/>
            <person name="Du Y."/>
            <person name="Liu X."/>
            <person name="Sun F."/>
            <person name="Shao Z."/>
        </authorList>
    </citation>
    <scope>NUCLEOTIDE SEQUENCE [LARGE SCALE GENOMIC DNA]</scope>
    <source>
        <strain evidence="4 5">22II-S11-z3</strain>
    </source>
</reference>
<dbReference type="RefSeq" id="WP_050531536.1">
    <property type="nucleotide sequence ID" value="NZ_AQQZ01000006.1"/>
</dbReference>
<protein>
    <submittedName>
        <fullName evidence="4">2-methylcitrate dehydratase</fullName>
    </submittedName>
</protein>
<evidence type="ECO:0000256" key="1">
    <source>
        <dbReference type="ARBA" id="ARBA00006174"/>
    </source>
</evidence>
<keyword evidence="5" id="KW-1185">Reference proteome</keyword>
<dbReference type="InterPro" id="IPR042183">
    <property type="entry name" value="MmgE/PrpD_sf_1"/>
</dbReference>
<dbReference type="InterPro" id="IPR005656">
    <property type="entry name" value="MmgE_PrpD"/>
</dbReference>
<dbReference type="Proteomes" id="UP000036938">
    <property type="component" value="Unassembled WGS sequence"/>
</dbReference>
<dbReference type="STRING" id="1317121.ATO11_14075"/>
<dbReference type="InterPro" id="IPR045336">
    <property type="entry name" value="MmgE_PrpD_N"/>
</dbReference>
<comment type="caution">
    <text evidence="4">The sequence shown here is derived from an EMBL/GenBank/DDBJ whole genome shotgun (WGS) entry which is preliminary data.</text>
</comment>
<sequence>MTGGDAGDATRLLARFVANQSGRDIPHAVRAVFQLSLQDWVSVALAGTDEPVSRRVRAMVVEEGGAPQAQVIHGPRLPARAAALANGTISHALDYDDTHFDHIGHPSVAVIPAALAMAQRSAVSGHAFQEAALVGMEASIAVGLWLGRAHYQVGFHQTATAGAFGAAAAAGRLLKFDADQMACCFGLVATRASGLKSQFGTMGKPLNAGNAASNGVEAALLVAHGLQPDPAGLDGPLGFGATHHGAADMTAFDGLGTDWRLPRVQHKFHACCHGLHATLEALAELPNPDPSEVARIDIAVHPRWLSVCAKPAPRTGLELKFSYAGVTALALLGHGTARLDTFSTAMAQDPRVMAFYDRVHVTADDTLTEMQARVILTRQGGTQETAFGDLEKPMTLAQRTRRIQSKSASLIGTDKSNTLRRRVVAAVSPTQFATLLTKGENGDGKAA</sequence>
<dbReference type="InterPro" id="IPR036148">
    <property type="entry name" value="MmgE/PrpD_sf"/>
</dbReference>
<dbReference type="GO" id="GO:0016829">
    <property type="term" value="F:lyase activity"/>
    <property type="evidence" value="ECO:0007669"/>
    <property type="project" value="InterPro"/>
</dbReference>
<feature type="domain" description="MmgE/PrpD C-terminal" evidence="3">
    <location>
        <begin position="269"/>
        <end position="400"/>
    </location>
</feature>
<proteinExistence type="inferred from homology"/>
<gene>
    <name evidence="4" type="ORF">ATO11_14075</name>
</gene>
<dbReference type="PANTHER" id="PTHR16943:SF8">
    <property type="entry name" value="2-METHYLCITRATE DEHYDRATASE"/>
    <property type="match status" value="1"/>
</dbReference>
<name>A0A0L1JMR7_9RHOB</name>
<evidence type="ECO:0000313" key="5">
    <source>
        <dbReference type="Proteomes" id="UP000036938"/>
    </source>
</evidence>
<dbReference type="Gene3D" id="3.30.1330.120">
    <property type="entry name" value="2-methylcitrate dehydratase PrpD"/>
    <property type="match status" value="1"/>
</dbReference>
<dbReference type="PANTHER" id="PTHR16943">
    <property type="entry name" value="2-METHYLCITRATE DEHYDRATASE-RELATED"/>
    <property type="match status" value="1"/>
</dbReference>
<evidence type="ECO:0000259" key="3">
    <source>
        <dbReference type="Pfam" id="PF19305"/>
    </source>
</evidence>
<feature type="domain" description="MmgE/PrpD N-terminal" evidence="2">
    <location>
        <begin position="13"/>
        <end position="248"/>
    </location>
</feature>
<dbReference type="InterPro" id="IPR042188">
    <property type="entry name" value="MmgE/PrpD_sf_2"/>
</dbReference>
<dbReference type="PATRIC" id="fig|1317121.7.peg.3537"/>
<dbReference type="EMBL" id="AQQZ01000006">
    <property type="protein sequence ID" value="KNG93044.1"/>
    <property type="molecule type" value="Genomic_DNA"/>
</dbReference>
<dbReference type="OrthoDB" id="9795089at2"/>
<dbReference type="AlphaFoldDB" id="A0A0L1JMR7"/>
<accession>A0A0L1JMR7</accession>
<dbReference type="Pfam" id="PF03972">
    <property type="entry name" value="MmgE_PrpD_N"/>
    <property type="match status" value="1"/>
</dbReference>
<dbReference type="SUPFAM" id="SSF103378">
    <property type="entry name" value="2-methylcitrate dehydratase PrpD"/>
    <property type="match status" value="1"/>
</dbReference>
<dbReference type="Gene3D" id="1.10.4100.10">
    <property type="entry name" value="2-methylcitrate dehydratase PrpD"/>
    <property type="match status" value="1"/>
</dbReference>
<comment type="similarity">
    <text evidence="1">Belongs to the PrpD family.</text>
</comment>
<organism evidence="4 5">
    <name type="scientific">Pseudaestuariivita atlantica</name>
    <dbReference type="NCBI Taxonomy" id="1317121"/>
    <lineage>
        <taxon>Bacteria</taxon>
        <taxon>Pseudomonadati</taxon>
        <taxon>Pseudomonadota</taxon>
        <taxon>Alphaproteobacteria</taxon>
        <taxon>Rhodobacterales</taxon>
        <taxon>Paracoccaceae</taxon>
        <taxon>Pseudaestuariivita</taxon>
    </lineage>
</organism>